<dbReference type="SUPFAM" id="SSF52540">
    <property type="entry name" value="P-loop containing nucleoside triphosphate hydrolases"/>
    <property type="match status" value="1"/>
</dbReference>
<dbReference type="SMART" id="SM00100">
    <property type="entry name" value="cNMP"/>
    <property type="match status" value="1"/>
</dbReference>
<evidence type="ECO:0000256" key="5">
    <source>
        <dbReference type="SAM" id="MobiDB-lite"/>
    </source>
</evidence>
<dbReference type="InterPro" id="IPR027417">
    <property type="entry name" value="P-loop_NTPase"/>
</dbReference>
<comment type="caution">
    <text evidence="10">The sequence shown here is derived from an EMBL/GenBank/DDBJ whole genome shotgun (WGS) entry which is preliminary data.</text>
</comment>
<feature type="transmembrane region" description="Helical" evidence="6">
    <location>
        <begin position="93"/>
        <end position="111"/>
    </location>
</feature>
<sequence>MPVSNDLRGRNRHPVSGDTIRRIRRNGTIDTSLFKFIWTYSKRQQILLLLVTMLLFPFLYLTLELPKRIINDAIGAAQNVVVVFGVPLSQTTFLWLLCGLFLLSVLGHGLLKVRINTMKGALSERMLRRFRYLLVTRLFRFPKPYFQRTSQAEIVSMITSESEPMGGMMGDAISQPVLQAGQMATILMFLFLQSFWFGLAAIALIPLQAWLIPMLQRRINVLNKARIGEVRKLAAEIGETAAGTPTLRTSGAHSYRSAMVTHRLGRLFFIRLDIYRKKFFMKFLNNFITQLTPFFFFSVGGYLVIRGNVSLGALVAALAAYKDLSAPWKELLTYYTSFHEMSQRWTLITDRFAPAGMMEDGLFDDPPETIGRLTGDIVFDRVSARDVDGIPLVENLSFTIPGGGVATISCVTPEERQVISELLTREIVPSEGRITIGGRDLASLHQAEIGTRIGWADSAPYLFAGTIDDNMMLALKSMGRVGDTELPELAMERLEATRSGNSTVLLEDNWIDPARLGMQSLSDVRAWWLDIIEGMGADRELVRRALGLRIAAQEAPEVAQHLVDLRDEVRVRLDGDGLLSTMRPFEHETYNKAVPLLENLLFAAPSEPVTQRELAEHNGFLPLLRAVDLVAEIAEVAQAVTDLLHDTFGADGTDHPLFRRLGIDQTDFDATLRISNRAKSDGLSGVSDEDLALLLALPCLLAPDQVGSFVPLALQDQVVAARQAVPQDPAKRLSELYQQLDPTSFSDGLSVVENMLFGVVNKDVGKRVDLLFETIAAILDEQGLKSEIATLSLSEESLLGGTNLSPRVRERVAFTRAAIKRPDVLVLDKALASYEAETRAAAVSRLHQALPDATIVLLDSSFDETQQSDVSIEIAQGRLAHEGRDSPDQGKETTSGSATDLATKLQALRQSVFFSELDQKQLRLLAFSAKWFNIPHGEVIFSQGEDSASGVYLIQKGEADFIAPGKDGKEDVLIRIAGPGSLVGELGLILGVPRTLTMTSRTDLSGLVIGGEEFLSVMQHDAGTTFKLMQLIAGYLSKSAAEQTQK</sequence>
<feature type="domain" description="ABC transporter" evidence="8">
    <location>
        <begin position="624"/>
        <end position="901"/>
    </location>
</feature>
<dbReference type="PANTHER" id="PTHR43394:SF1">
    <property type="entry name" value="ATP-BINDING CASSETTE SUB-FAMILY B MEMBER 10, MITOCHONDRIAL"/>
    <property type="match status" value="1"/>
</dbReference>
<evidence type="ECO:0000313" key="11">
    <source>
        <dbReference type="Proteomes" id="UP000635142"/>
    </source>
</evidence>
<feature type="transmembrane region" description="Helical" evidence="6">
    <location>
        <begin position="186"/>
        <end position="212"/>
    </location>
</feature>
<dbReference type="AlphaFoldDB" id="A0A927HEZ6"/>
<feature type="transmembrane region" description="Helical" evidence="6">
    <location>
        <begin position="46"/>
        <end position="63"/>
    </location>
</feature>
<feature type="region of interest" description="Disordered" evidence="5">
    <location>
        <begin position="878"/>
        <end position="898"/>
    </location>
</feature>
<protein>
    <submittedName>
        <fullName evidence="10">Cyclic nucleotide-binding domain-containing protein</fullName>
    </submittedName>
</protein>
<evidence type="ECO:0000256" key="4">
    <source>
        <dbReference type="ARBA" id="ARBA00023136"/>
    </source>
</evidence>
<keyword evidence="11" id="KW-1185">Reference proteome</keyword>
<dbReference type="Pfam" id="PF00027">
    <property type="entry name" value="cNMP_binding"/>
    <property type="match status" value="1"/>
</dbReference>
<comment type="subcellular location">
    <subcellularLocation>
        <location evidence="1">Cell membrane</location>
        <topology evidence="1">Multi-pass membrane protein</topology>
    </subcellularLocation>
</comment>
<accession>A0A927HEZ6</accession>
<dbReference type="InterPro" id="IPR014710">
    <property type="entry name" value="RmlC-like_jellyroll"/>
</dbReference>
<dbReference type="Gene3D" id="1.20.1560.10">
    <property type="entry name" value="ABC transporter type 1, transmembrane domain"/>
    <property type="match status" value="1"/>
</dbReference>
<name>A0A927HEZ6_9RHOB</name>
<dbReference type="InterPro" id="IPR003439">
    <property type="entry name" value="ABC_transporter-like_ATP-bd"/>
</dbReference>
<dbReference type="SUPFAM" id="SSF90123">
    <property type="entry name" value="ABC transporter transmembrane region"/>
    <property type="match status" value="1"/>
</dbReference>
<feature type="domain" description="ABC transmembrane type-1" evidence="9">
    <location>
        <begin position="78"/>
        <end position="340"/>
    </location>
</feature>
<evidence type="ECO:0000259" key="8">
    <source>
        <dbReference type="PROSITE" id="PS50893"/>
    </source>
</evidence>
<evidence type="ECO:0000256" key="2">
    <source>
        <dbReference type="ARBA" id="ARBA00022692"/>
    </source>
</evidence>
<dbReference type="GO" id="GO:0005524">
    <property type="term" value="F:ATP binding"/>
    <property type="evidence" value="ECO:0007669"/>
    <property type="project" value="InterPro"/>
</dbReference>
<dbReference type="Gene3D" id="2.60.120.10">
    <property type="entry name" value="Jelly Rolls"/>
    <property type="match status" value="1"/>
</dbReference>
<evidence type="ECO:0000313" key="10">
    <source>
        <dbReference type="EMBL" id="MBD3663909.1"/>
    </source>
</evidence>
<dbReference type="Proteomes" id="UP000635142">
    <property type="component" value="Unassembled WGS sequence"/>
</dbReference>
<evidence type="ECO:0000256" key="1">
    <source>
        <dbReference type="ARBA" id="ARBA00004651"/>
    </source>
</evidence>
<evidence type="ECO:0000259" key="9">
    <source>
        <dbReference type="PROSITE" id="PS50929"/>
    </source>
</evidence>
<dbReference type="InterPro" id="IPR039421">
    <property type="entry name" value="Type_1_exporter"/>
</dbReference>
<dbReference type="SUPFAM" id="SSF51206">
    <property type="entry name" value="cAMP-binding domain-like"/>
    <property type="match status" value="1"/>
</dbReference>
<keyword evidence="4 6" id="KW-0472">Membrane</keyword>
<gene>
    <name evidence="10" type="ORF">H9Q16_08250</name>
</gene>
<dbReference type="InterPro" id="IPR000595">
    <property type="entry name" value="cNMP-bd_dom"/>
</dbReference>
<dbReference type="Pfam" id="PF00664">
    <property type="entry name" value="ABC_membrane"/>
    <property type="match status" value="1"/>
</dbReference>
<dbReference type="PROSITE" id="PS50893">
    <property type="entry name" value="ABC_TRANSPORTER_2"/>
    <property type="match status" value="1"/>
</dbReference>
<evidence type="ECO:0000256" key="3">
    <source>
        <dbReference type="ARBA" id="ARBA00022989"/>
    </source>
</evidence>
<organism evidence="10 11">
    <name type="scientific">Sulfitobacter aestuariivivens</name>
    <dbReference type="NCBI Taxonomy" id="2766981"/>
    <lineage>
        <taxon>Bacteria</taxon>
        <taxon>Pseudomonadati</taxon>
        <taxon>Pseudomonadota</taxon>
        <taxon>Alphaproteobacteria</taxon>
        <taxon>Rhodobacterales</taxon>
        <taxon>Roseobacteraceae</taxon>
        <taxon>Sulfitobacter</taxon>
    </lineage>
</organism>
<dbReference type="GO" id="GO:0016887">
    <property type="term" value="F:ATP hydrolysis activity"/>
    <property type="evidence" value="ECO:0007669"/>
    <property type="project" value="InterPro"/>
</dbReference>
<dbReference type="PROSITE" id="PS50042">
    <property type="entry name" value="CNMP_BINDING_3"/>
    <property type="match status" value="1"/>
</dbReference>
<dbReference type="Gene3D" id="3.40.50.300">
    <property type="entry name" value="P-loop containing nucleotide triphosphate hydrolases"/>
    <property type="match status" value="2"/>
</dbReference>
<dbReference type="EMBL" id="JACTAG010000001">
    <property type="protein sequence ID" value="MBD3663909.1"/>
    <property type="molecule type" value="Genomic_DNA"/>
</dbReference>
<dbReference type="CDD" id="cd00038">
    <property type="entry name" value="CAP_ED"/>
    <property type="match status" value="1"/>
</dbReference>
<dbReference type="InterPro" id="IPR036640">
    <property type="entry name" value="ABC1_TM_sf"/>
</dbReference>
<feature type="compositionally biased region" description="Basic and acidic residues" evidence="5">
    <location>
        <begin position="879"/>
        <end position="891"/>
    </location>
</feature>
<feature type="domain" description="Cyclic nucleotide-binding" evidence="7">
    <location>
        <begin position="913"/>
        <end position="1018"/>
    </location>
</feature>
<dbReference type="GO" id="GO:0140359">
    <property type="term" value="F:ABC-type transporter activity"/>
    <property type="evidence" value="ECO:0007669"/>
    <property type="project" value="InterPro"/>
</dbReference>
<reference evidence="10" key="1">
    <citation type="submission" date="2020-08" db="EMBL/GenBank/DDBJ databases">
        <title>Sulfitobacter aestuariivivens sp. nov., isolated from a tidal flat.</title>
        <authorList>
            <person name="Park S."/>
            <person name="Yoon J.-H."/>
        </authorList>
    </citation>
    <scope>NUCLEOTIDE SEQUENCE</scope>
    <source>
        <strain evidence="10">TSTF-M16</strain>
    </source>
</reference>
<evidence type="ECO:0000259" key="7">
    <source>
        <dbReference type="PROSITE" id="PS50042"/>
    </source>
</evidence>
<dbReference type="InterPro" id="IPR011527">
    <property type="entry name" value="ABC1_TM_dom"/>
</dbReference>
<proteinExistence type="predicted"/>
<keyword evidence="2 6" id="KW-0812">Transmembrane</keyword>
<keyword evidence="3 6" id="KW-1133">Transmembrane helix</keyword>
<dbReference type="GO" id="GO:0005886">
    <property type="term" value="C:plasma membrane"/>
    <property type="evidence" value="ECO:0007669"/>
    <property type="project" value="UniProtKB-SubCell"/>
</dbReference>
<dbReference type="InterPro" id="IPR018490">
    <property type="entry name" value="cNMP-bd_dom_sf"/>
</dbReference>
<dbReference type="PROSITE" id="PS50929">
    <property type="entry name" value="ABC_TM1F"/>
    <property type="match status" value="1"/>
</dbReference>
<dbReference type="PANTHER" id="PTHR43394">
    <property type="entry name" value="ATP-DEPENDENT PERMEASE MDL1, MITOCHONDRIAL"/>
    <property type="match status" value="1"/>
</dbReference>
<evidence type="ECO:0000256" key="6">
    <source>
        <dbReference type="SAM" id="Phobius"/>
    </source>
</evidence>